<accession>A0A5J4ZM00</accession>
<dbReference type="EMBL" id="CM018050">
    <property type="protein sequence ID" value="KAA8518804.1"/>
    <property type="molecule type" value="Genomic_DNA"/>
</dbReference>
<dbReference type="GO" id="GO:0061630">
    <property type="term" value="F:ubiquitin protein ligase activity"/>
    <property type="evidence" value="ECO:0007669"/>
    <property type="project" value="UniProtKB-EC"/>
</dbReference>
<sequence>MGNRGQKRADIVDELPADKRACSSSEFRPSSSNSSVQTPMNSTNSTTEAQDGDIDTSSSASGSIRSEDEAEKYSADGWCDSDGMGDAEQRQNSLRDYQRRLSSGDHGKFRRVLSSLSEEIDESGILAALTELCELLSFCSDSSLSSLMADSLSPILAKLASLESNPDIMLLAIRAITYLCDMHPRSSAFLARHDVVLALCQRLMAIEYLDIAEQCLQALEKISREQPHVCLQSGAIMAVLNYIGFFSTSVQRVALSTVVNICKKLPSECPSLMEAIPILCNLLQYEDSQLVENAATCLIKIAERVHHSPDMLDQLCEHGLIHQATGLIGLNCRSTLCKPIYTGLIGLLVTLASGSIGAVRTLFELNISSILRDILSTYDLPHGMLSSNIVDGHYNQVHEVLKLMNDASPCHSQRSRRSASLG</sequence>
<evidence type="ECO:0000313" key="7">
    <source>
        <dbReference type="Proteomes" id="UP000325577"/>
    </source>
</evidence>
<dbReference type="InterPro" id="IPR045322">
    <property type="entry name" value="HECTD1/TRIP12-like"/>
</dbReference>
<dbReference type="Pfam" id="PF25579">
    <property type="entry name" value="TPR_TRIP12_N"/>
    <property type="match status" value="1"/>
</dbReference>
<evidence type="ECO:0000256" key="4">
    <source>
        <dbReference type="SAM" id="MobiDB-lite"/>
    </source>
</evidence>
<name>A0A5J4ZM00_9ASTE</name>
<dbReference type="InterPro" id="IPR057948">
    <property type="entry name" value="TPR_TRIP12_N"/>
</dbReference>
<dbReference type="EC" id="2.3.2.26" evidence="2"/>
<dbReference type="OrthoDB" id="1730250at2759"/>
<gene>
    <name evidence="6" type="ORF">F0562_016422</name>
</gene>
<dbReference type="AlphaFoldDB" id="A0A5J4ZM00"/>
<feature type="compositionally biased region" description="Low complexity" evidence="4">
    <location>
        <begin position="23"/>
        <end position="35"/>
    </location>
</feature>
<protein>
    <recommendedName>
        <fullName evidence="2">HECT-type E3 ubiquitin transferase</fullName>
        <ecNumber evidence="2">2.3.2.26</ecNumber>
    </recommendedName>
</protein>
<keyword evidence="3" id="KW-0808">Transferase</keyword>
<feature type="domain" description="E3 ubiquitin-protein ligase TRIP12-like TPR repeats" evidence="5">
    <location>
        <begin position="4"/>
        <end position="232"/>
    </location>
</feature>
<dbReference type="SUPFAM" id="SSF48371">
    <property type="entry name" value="ARM repeat"/>
    <property type="match status" value="1"/>
</dbReference>
<evidence type="ECO:0000259" key="5">
    <source>
        <dbReference type="Pfam" id="PF25579"/>
    </source>
</evidence>
<evidence type="ECO:0000313" key="6">
    <source>
        <dbReference type="EMBL" id="KAA8518804.1"/>
    </source>
</evidence>
<organism evidence="6 7">
    <name type="scientific">Nyssa sinensis</name>
    <dbReference type="NCBI Taxonomy" id="561372"/>
    <lineage>
        <taxon>Eukaryota</taxon>
        <taxon>Viridiplantae</taxon>
        <taxon>Streptophyta</taxon>
        <taxon>Embryophyta</taxon>
        <taxon>Tracheophyta</taxon>
        <taxon>Spermatophyta</taxon>
        <taxon>Magnoliopsida</taxon>
        <taxon>eudicotyledons</taxon>
        <taxon>Gunneridae</taxon>
        <taxon>Pentapetalae</taxon>
        <taxon>asterids</taxon>
        <taxon>Cornales</taxon>
        <taxon>Nyssaceae</taxon>
        <taxon>Nyssa</taxon>
    </lineage>
</organism>
<evidence type="ECO:0000256" key="2">
    <source>
        <dbReference type="ARBA" id="ARBA00012485"/>
    </source>
</evidence>
<dbReference type="Gene3D" id="1.25.10.10">
    <property type="entry name" value="Leucine-rich Repeat Variant"/>
    <property type="match status" value="1"/>
</dbReference>
<comment type="catalytic activity">
    <reaction evidence="1">
        <text>S-ubiquitinyl-[E2 ubiquitin-conjugating enzyme]-L-cysteine + [acceptor protein]-L-lysine = [E2 ubiquitin-conjugating enzyme]-L-cysteine + N(6)-ubiquitinyl-[acceptor protein]-L-lysine.</text>
        <dbReference type="EC" id="2.3.2.26"/>
    </reaction>
</comment>
<dbReference type="InterPro" id="IPR011989">
    <property type="entry name" value="ARM-like"/>
</dbReference>
<evidence type="ECO:0000256" key="1">
    <source>
        <dbReference type="ARBA" id="ARBA00000885"/>
    </source>
</evidence>
<proteinExistence type="predicted"/>
<reference evidence="6 7" key="1">
    <citation type="submission" date="2019-09" db="EMBL/GenBank/DDBJ databases">
        <title>A chromosome-level genome assembly of the Chinese tupelo Nyssa sinensis.</title>
        <authorList>
            <person name="Yang X."/>
            <person name="Kang M."/>
            <person name="Yang Y."/>
            <person name="Xiong H."/>
            <person name="Wang M."/>
            <person name="Zhang Z."/>
            <person name="Wang Z."/>
            <person name="Wu H."/>
            <person name="Ma T."/>
            <person name="Liu J."/>
            <person name="Xi Z."/>
        </authorList>
    </citation>
    <scope>NUCLEOTIDE SEQUENCE [LARGE SCALE GENOMIC DNA]</scope>
    <source>
        <strain evidence="6">J267</strain>
        <tissue evidence="6">Leaf</tissue>
    </source>
</reference>
<evidence type="ECO:0000256" key="3">
    <source>
        <dbReference type="ARBA" id="ARBA00022679"/>
    </source>
</evidence>
<dbReference type="InterPro" id="IPR016024">
    <property type="entry name" value="ARM-type_fold"/>
</dbReference>
<dbReference type="Proteomes" id="UP000325577">
    <property type="component" value="Linkage Group LG7"/>
</dbReference>
<keyword evidence="7" id="KW-1185">Reference proteome</keyword>
<dbReference type="PANTHER" id="PTHR45670:SF10">
    <property type="entry name" value="E3 UBIQUITIN-PROTEIN LIGASE UPL4"/>
    <property type="match status" value="1"/>
</dbReference>
<feature type="compositionally biased region" description="Polar residues" evidence="4">
    <location>
        <begin position="36"/>
        <end position="64"/>
    </location>
</feature>
<dbReference type="PANTHER" id="PTHR45670">
    <property type="entry name" value="E3 UBIQUITIN-PROTEIN LIGASE TRIP12"/>
    <property type="match status" value="1"/>
</dbReference>
<feature type="compositionally biased region" description="Basic and acidic residues" evidence="4">
    <location>
        <begin position="65"/>
        <end position="74"/>
    </location>
</feature>
<dbReference type="GO" id="GO:0043161">
    <property type="term" value="P:proteasome-mediated ubiquitin-dependent protein catabolic process"/>
    <property type="evidence" value="ECO:0007669"/>
    <property type="project" value="TreeGrafter"/>
</dbReference>
<feature type="region of interest" description="Disordered" evidence="4">
    <location>
        <begin position="1"/>
        <end position="92"/>
    </location>
</feature>
<dbReference type="GO" id="GO:0000209">
    <property type="term" value="P:protein polyubiquitination"/>
    <property type="evidence" value="ECO:0007669"/>
    <property type="project" value="TreeGrafter"/>
</dbReference>
<feature type="compositionally biased region" description="Basic and acidic residues" evidence="4">
    <location>
        <begin position="7"/>
        <end position="21"/>
    </location>
</feature>